<reference evidence="1 2" key="1">
    <citation type="submission" date="2013-10" db="EMBL/GenBank/DDBJ databases">
        <title>Whole Genome Shotgun Sequence of Photorhabdus temperata J3.</title>
        <authorList>
            <person name="Park G.-S."/>
            <person name="Hong S.-J."/>
            <person name="Shin J.-H."/>
        </authorList>
    </citation>
    <scope>NUCLEOTIDE SEQUENCE [LARGE SCALE GENOMIC DNA]</scope>
    <source>
        <strain evidence="1 2">J3</strain>
    </source>
</reference>
<organism evidence="1 2">
    <name type="scientific">Photorhabdus temperata J3</name>
    <dbReference type="NCBI Taxonomy" id="1389415"/>
    <lineage>
        <taxon>Bacteria</taxon>
        <taxon>Pseudomonadati</taxon>
        <taxon>Pseudomonadota</taxon>
        <taxon>Gammaproteobacteria</taxon>
        <taxon>Enterobacterales</taxon>
        <taxon>Morganellaceae</taxon>
        <taxon>Photorhabdus</taxon>
    </lineage>
</organism>
<dbReference type="AlphaFoldDB" id="U7R3H9"/>
<protein>
    <submittedName>
        <fullName evidence="1">Uncharacterized protein</fullName>
    </submittedName>
</protein>
<dbReference type="Proteomes" id="UP000017133">
    <property type="component" value="Unassembled WGS sequence"/>
</dbReference>
<proteinExistence type="predicted"/>
<evidence type="ECO:0000313" key="2">
    <source>
        <dbReference type="Proteomes" id="UP000017133"/>
    </source>
</evidence>
<dbReference type="PATRIC" id="fig|1389415.4.peg.721"/>
<dbReference type="EMBL" id="AXDT01000029">
    <property type="protein sequence ID" value="ERT14468.1"/>
    <property type="molecule type" value="Genomic_DNA"/>
</dbReference>
<name>U7R3H9_PHOTE</name>
<sequence length="39" mass="4347">MIFSVLKLSKMGHGISHMIKIMTQLGYGWEIIPLSAAFP</sequence>
<gene>
    <name evidence="1" type="ORF">O185_03635</name>
</gene>
<accession>U7R3H9</accession>
<evidence type="ECO:0000313" key="1">
    <source>
        <dbReference type="EMBL" id="ERT14468.1"/>
    </source>
</evidence>
<keyword evidence="2" id="KW-1185">Reference proteome</keyword>
<comment type="caution">
    <text evidence="1">The sequence shown here is derived from an EMBL/GenBank/DDBJ whole genome shotgun (WGS) entry which is preliminary data.</text>
</comment>